<dbReference type="Gene3D" id="3.40.720.10">
    <property type="entry name" value="Alkaline Phosphatase, subunit A"/>
    <property type="match status" value="2"/>
</dbReference>
<feature type="chain" id="PRO_5046668577" evidence="2">
    <location>
        <begin position="28"/>
        <end position="567"/>
    </location>
</feature>
<sequence length="567" mass="60216">MKKSLRMTALLTPVALASLLSLGGCFGDDTLTPQDTTNVLQAKVQNIVVIYAENRAFDNLYGNFPNANGLSAVVDSTGKPLAAYVPQKDRDGTTTLATLPPTWGGVTAAGSSVTVTQAQSAGLANSPFNIGTAFKTSANATIDGSVVTRDLYHRFFENQMQINGGKNDMFAAWADSGGLVMGYFDYSASPLYKLAQQYTLADNFFQGAFGGSFLNHQYLICACAPEYPNADTAAAKPTLNVVDKNADGSYTSRLTVASTSKASALDGAPVLMTGNITPANYFGDGKFYAVNTMQPAYQPSGNAPADITGNDALYADTTKNTTLPPQTQKNIGDLLTGKNISWAWYAGSWNAALQDGMQAPTAPRGVIYAGNANGVATTAAVDFQTHHHPFNFYANMDPATHAADRATHMKDYTDLVADAAAGKLPAVTFYKPEGLYNQHPGYANIVNADQKIADLVSKLQASPQWKNMVIVITYDENGGQWDHVSPPKGDKLGPGTRIPALIISPYSKKGTVDHTQYDTASVLRLISRRFGLDTLPGLATRDTALKAAGGQAMGDLVNALDLTQNPQ</sequence>
<dbReference type="InterPro" id="IPR017768">
    <property type="entry name" value="AcpA"/>
</dbReference>
<organism evidence="3 4">
    <name type="scientific">Roseateles agri</name>
    <dbReference type="NCBI Taxonomy" id="3098619"/>
    <lineage>
        <taxon>Bacteria</taxon>
        <taxon>Pseudomonadati</taxon>
        <taxon>Pseudomonadota</taxon>
        <taxon>Betaproteobacteria</taxon>
        <taxon>Burkholderiales</taxon>
        <taxon>Sphaerotilaceae</taxon>
        <taxon>Roseateles</taxon>
    </lineage>
</organism>
<dbReference type="NCBIfam" id="TIGR03397">
    <property type="entry name" value="acid_phos_Burk"/>
    <property type="match status" value="1"/>
</dbReference>
<dbReference type="PROSITE" id="PS51257">
    <property type="entry name" value="PROKAR_LIPOPROTEIN"/>
    <property type="match status" value="1"/>
</dbReference>
<dbReference type="PANTHER" id="PTHR31956:SF1">
    <property type="entry name" value="NON-SPECIFIC PHOSPHOLIPASE C1"/>
    <property type="match status" value="1"/>
</dbReference>
<dbReference type="RefSeq" id="WP_320424451.1">
    <property type="nucleotide sequence ID" value="NZ_JAXCLA010000006.1"/>
</dbReference>
<dbReference type="EMBL" id="JAXCLA010000006">
    <property type="protein sequence ID" value="MDY0746515.1"/>
    <property type="molecule type" value="Genomic_DNA"/>
</dbReference>
<dbReference type="SUPFAM" id="SSF53649">
    <property type="entry name" value="Alkaline phosphatase-like"/>
    <property type="match status" value="1"/>
</dbReference>
<keyword evidence="2" id="KW-0732">Signal</keyword>
<keyword evidence="4" id="KW-1185">Reference proteome</keyword>
<dbReference type="PANTHER" id="PTHR31956">
    <property type="entry name" value="NON-SPECIFIC PHOSPHOLIPASE C4-RELATED"/>
    <property type="match status" value="1"/>
</dbReference>
<reference evidence="3 4" key="1">
    <citation type="submission" date="2023-11" db="EMBL/GenBank/DDBJ databases">
        <title>Paucibacter sp. nov., isolated from fresh soil in Korea.</title>
        <authorList>
            <person name="Le N.T.T."/>
        </authorList>
    </citation>
    <scope>NUCLEOTIDE SEQUENCE [LARGE SCALE GENOMIC DNA]</scope>
    <source>
        <strain evidence="3 4">R3-3</strain>
    </source>
</reference>
<dbReference type="InterPro" id="IPR017850">
    <property type="entry name" value="Alkaline_phosphatase_core_sf"/>
</dbReference>
<accession>A0ABU5DJN1</accession>
<evidence type="ECO:0000256" key="1">
    <source>
        <dbReference type="ARBA" id="ARBA00022801"/>
    </source>
</evidence>
<dbReference type="Pfam" id="PF04185">
    <property type="entry name" value="Phosphoesterase"/>
    <property type="match status" value="1"/>
</dbReference>
<keyword evidence="1" id="KW-0378">Hydrolase</keyword>
<protein>
    <submittedName>
        <fullName evidence="3">Acid phosphatase</fullName>
    </submittedName>
</protein>
<evidence type="ECO:0000313" key="4">
    <source>
        <dbReference type="Proteomes" id="UP001285263"/>
    </source>
</evidence>
<feature type="signal peptide" evidence="2">
    <location>
        <begin position="1"/>
        <end position="27"/>
    </location>
</feature>
<proteinExistence type="predicted"/>
<dbReference type="Proteomes" id="UP001285263">
    <property type="component" value="Unassembled WGS sequence"/>
</dbReference>
<gene>
    <name evidence="3" type="primary">acpA</name>
    <name evidence="3" type="ORF">SNE35_18525</name>
</gene>
<name>A0ABU5DJN1_9BURK</name>
<dbReference type="InterPro" id="IPR007312">
    <property type="entry name" value="Phosphoesterase"/>
</dbReference>
<evidence type="ECO:0000256" key="2">
    <source>
        <dbReference type="SAM" id="SignalP"/>
    </source>
</evidence>
<dbReference type="CDD" id="cd16013">
    <property type="entry name" value="AcpA"/>
    <property type="match status" value="1"/>
</dbReference>
<comment type="caution">
    <text evidence="3">The sequence shown here is derived from an EMBL/GenBank/DDBJ whole genome shotgun (WGS) entry which is preliminary data.</text>
</comment>
<evidence type="ECO:0000313" key="3">
    <source>
        <dbReference type="EMBL" id="MDY0746515.1"/>
    </source>
</evidence>